<gene>
    <name evidence="1" type="ORF">HYALB_00004139</name>
</gene>
<accession>A0A9N9PTD8</accession>
<dbReference type="PANTHER" id="PTHR33112">
    <property type="entry name" value="DOMAIN PROTEIN, PUTATIVE-RELATED"/>
    <property type="match status" value="1"/>
</dbReference>
<dbReference type="PANTHER" id="PTHR33112:SF16">
    <property type="entry name" value="HETEROKARYON INCOMPATIBILITY DOMAIN-CONTAINING PROTEIN"/>
    <property type="match status" value="1"/>
</dbReference>
<reference evidence="1" key="1">
    <citation type="submission" date="2021-07" db="EMBL/GenBank/DDBJ databases">
        <authorList>
            <person name="Durling M."/>
        </authorList>
    </citation>
    <scope>NUCLEOTIDE SEQUENCE</scope>
</reference>
<evidence type="ECO:0000313" key="1">
    <source>
        <dbReference type="EMBL" id="CAG8974443.1"/>
    </source>
</evidence>
<evidence type="ECO:0000313" key="2">
    <source>
        <dbReference type="Proteomes" id="UP000701801"/>
    </source>
</evidence>
<comment type="caution">
    <text evidence="1">The sequence shown here is derived from an EMBL/GenBank/DDBJ whole genome shotgun (WGS) entry which is preliminary data.</text>
</comment>
<sequence length="253" mass="29006">MGIAVDWMNMSFEKTWSLKTNFQELLPNSSAEEIKNKQHDGYQELSNWEGLMEYYSNCGITKDSDRLIAISGLAEIVRRKTGLEYFAALFNFQIEEQLLWTVVDRNKCERAHGNTATWAPSWSWASVKGKEDNQGKVRLHNYRGFWSKDSAVTTRVTIVSINVATDEEHPCGKLDMKGDNTLEMREKLTKYYPELGVAASNDRRQFWNVGGVYFDTIDVVPEEAYCFLLLSKTESQRAPNIINECWAGSLWGD</sequence>
<organism evidence="1 2">
    <name type="scientific">Hymenoscyphus albidus</name>
    <dbReference type="NCBI Taxonomy" id="595503"/>
    <lineage>
        <taxon>Eukaryota</taxon>
        <taxon>Fungi</taxon>
        <taxon>Dikarya</taxon>
        <taxon>Ascomycota</taxon>
        <taxon>Pezizomycotina</taxon>
        <taxon>Leotiomycetes</taxon>
        <taxon>Helotiales</taxon>
        <taxon>Helotiaceae</taxon>
        <taxon>Hymenoscyphus</taxon>
    </lineage>
</organism>
<dbReference type="EMBL" id="CAJVRM010000104">
    <property type="protein sequence ID" value="CAG8974443.1"/>
    <property type="molecule type" value="Genomic_DNA"/>
</dbReference>
<dbReference type="AlphaFoldDB" id="A0A9N9PTD8"/>
<name>A0A9N9PTD8_9HELO</name>
<keyword evidence="2" id="KW-1185">Reference proteome</keyword>
<dbReference type="OrthoDB" id="3563387at2759"/>
<dbReference type="Proteomes" id="UP000701801">
    <property type="component" value="Unassembled WGS sequence"/>
</dbReference>
<proteinExistence type="predicted"/>
<protein>
    <submittedName>
        <fullName evidence="1">Uncharacterized protein</fullName>
    </submittedName>
</protein>